<proteinExistence type="predicted"/>
<accession>A0ABS7QQV0</accession>
<evidence type="ECO:0000313" key="5">
    <source>
        <dbReference type="Proteomes" id="UP001198565"/>
    </source>
</evidence>
<dbReference type="SUPFAM" id="SSF47203">
    <property type="entry name" value="Acyl-CoA dehydrogenase C-terminal domain-like"/>
    <property type="match status" value="1"/>
</dbReference>
<protein>
    <submittedName>
        <fullName evidence="4">Acyl-CoA dehydrogenase</fullName>
    </submittedName>
</protein>
<reference evidence="4 5" key="1">
    <citation type="submission" date="2021-08" db="EMBL/GenBank/DDBJ databases">
        <title>Streptomyces sp. PTM05 isolated from lichen.</title>
        <authorList>
            <person name="Somphong A."/>
            <person name="Phongsopitanun W."/>
            <person name="Tanasupawat S."/>
        </authorList>
    </citation>
    <scope>NUCLEOTIDE SEQUENCE [LARGE SCALE GENOMIC DNA]</scope>
    <source>
        <strain evidence="4 5">Ptm05</strain>
    </source>
</reference>
<comment type="caution">
    <text evidence="4">The sequence shown here is derived from an EMBL/GenBank/DDBJ whole genome shotgun (WGS) entry which is preliminary data.</text>
</comment>
<feature type="region of interest" description="Disordered" evidence="2">
    <location>
        <begin position="75"/>
        <end position="95"/>
    </location>
</feature>
<gene>
    <name evidence="4" type="ORF">K7472_10720</name>
</gene>
<evidence type="ECO:0000256" key="1">
    <source>
        <dbReference type="ARBA" id="ARBA00022630"/>
    </source>
</evidence>
<feature type="domain" description="Acyl-CoA dehydrogenase/oxidase C-terminal" evidence="3">
    <location>
        <begin position="103"/>
        <end position="171"/>
    </location>
</feature>
<dbReference type="InterPro" id="IPR036250">
    <property type="entry name" value="AcylCo_DH-like_C"/>
</dbReference>
<dbReference type="Proteomes" id="UP001198565">
    <property type="component" value="Unassembled WGS sequence"/>
</dbReference>
<keyword evidence="5" id="KW-1185">Reference proteome</keyword>
<evidence type="ECO:0000256" key="2">
    <source>
        <dbReference type="SAM" id="MobiDB-lite"/>
    </source>
</evidence>
<evidence type="ECO:0000259" key="3">
    <source>
        <dbReference type="Pfam" id="PF00441"/>
    </source>
</evidence>
<name>A0ABS7QQV0_9ACTN</name>
<organism evidence="4 5">
    <name type="scientific">Streptantibioticus parmotrematis</name>
    <dbReference type="NCBI Taxonomy" id="2873249"/>
    <lineage>
        <taxon>Bacteria</taxon>
        <taxon>Bacillati</taxon>
        <taxon>Actinomycetota</taxon>
        <taxon>Actinomycetes</taxon>
        <taxon>Kitasatosporales</taxon>
        <taxon>Streptomycetaceae</taxon>
        <taxon>Streptantibioticus</taxon>
    </lineage>
</organism>
<evidence type="ECO:0000313" key="4">
    <source>
        <dbReference type="EMBL" id="MBY8885318.1"/>
    </source>
</evidence>
<keyword evidence="1" id="KW-0285">Flavoprotein</keyword>
<dbReference type="Gene3D" id="1.20.140.10">
    <property type="entry name" value="Butyryl-CoA Dehydrogenase, subunit A, domain 3"/>
    <property type="match status" value="1"/>
</dbReference>
<dbReference type="InterPro" id="IPR009075">
    <property type="entry name" value="AcylCo_DH/oxidase_C"/>
</dbReference>
<dbReference type="EMBL" id="JAINVZ010000005">
    <property type="protein sequence ID" value="MBY8885318.1"/>
    <property type="molecule type" value="Genomic_DNA"/>
</dbReference>
<sequence length="218" mass="22877">MRDTIARCETTAHAEGLAAGLTQALAAARDGFSPPGRVAALPADRVPPGAAAVRNRLAEREGIGCFVWPGREAERPHHVRPGHETERPHHDGASDDTTTEFAVLLGAVRLGATRRLLEHAVTHLSGRTVGGEPTLRKQLVLGTVADVMTGVEAARHALLTGASVPDAVADTHERLTELDWETTKLLGASGYLADGPARTAHVSRLLADCWVAAPGGTP</sequence>
<dbReference type="Pfam" id="PF00441">
    <property type="entry name" value="Acyl-CoA_dh_1"/>
    <property type="match status" value="1"/>
</dbReference>
<feature type="compositionally biased region" description="Basic and acidic residues" evidence="2">
    <location>
        <begin position="75"/>
        <end position="93"/>
    </location>
</feature>
<dbReference type="RefSeq" id="WP_222976569.1">
    <property type="nucleotide sequence ID" value="NZ_JAINVZ010000005.1"/>
</dbReference>